<dbReference type="RefSeq" id="WP_191780688.1">
    <property type="nucleotide sequence ID" value="NZ_JACSQV010000002.1"/>
</dbReference>
<accession>A0ABR8QAV1</accession>
<evidence type="ECO:0000313" key="2">
    <source>
        <dbReference type="Proteomes" id="UP000604241"/>
    </source>
</evidence>
<dbReference type="Proteomes" id="UP000604241">
    <property type="component" value="Unassembled WGS sequence"/>
</dbReference>
<evidence type="ECO:0000313" key="1">
    <source>
        <dbReference type="EMBL" id="MBD7917542.1"/>
    </source>
</evidence>
<gene>
    <name evidence="1" type="ORF">H9657_04515</name>
</gene>
<dbReference type="Gene3D" id="3.20.20.140">
    <property type="entry name" value="Metal-dependent hydrolases"/>
    <property type="match status" value="1"/>
</dbReference>
<dbReference type="InterPro" id="IPR032466">
    <property type="entry name" value="Metal_Hydrolase"/>
</dbReference>
<keyword evidence="2" id="KW-1185">Reference proteome</keyword>
<comment type="caution">
    <text evidence="1">The sequence shown here is derived from an EMBL/GenBank/DDBJ whole genome shotgun (WGS) entry which is preliminary data.</text>
</comment>
<dbReference type="SUPFAM" id="SSF51556">
    <property type="entry name" value="Metallo-dependent hydrolases"/>
    <property type="match status" value="1"/>
</dbReference>
<dbReference type="EMBL" id="JACSQV010000002">
    <property type="protein sequence ID" value="MBD7917542.1"/>
    <property type="molecule type" value="Genomic_DNA"/>
</dbReference>
<protein>
    <submittedName>
        <fullName evidence="1">Amidohydrolase family protein</fullName>
    </submittedName>
</protein>
<name>A0ABR8QAV1_9CELL</name>
<reference evidence="1 2" key="1">
    <citation type="submission" date="2020-08" db="EMBL/GenBank/DDBJ databases">
        <title>A Genomic Blueprint of the Chicken Gut Microbiome.</title>
        <authorList>
            <person name="Gilroy R."/>
            <person name="Ravi A."/>
            <person name="Getino M."/>
            <person name="Pursley I."/>
            <person name="Horton D.L."/>
            <person name="Alikhan N.-F."/>
            <person name="Baker D."/>
            <person name="Gharbi K."/>
            <person name="Hall N."/>
            <person name="Watson M."/>
            <person name="Adriaenssens E.M."/>
            <person name="Foster-Nyarko E."/>
            <person name="Jarju S."/>
            <person name="Secka A."/>
            <person name="Antonio M."/>
            <person name="Oren A."/>
            <person name="Chaudhuri R."/>
            <person name="La Ragione R.M."/>
            <person name="Hildebrand F."/>
            <person name="Pallen M.J."/>
        </authorList>
    </citation>
    <scope>NUCLEOTIDE SEQUENCE [LARGE SCALE GENOMIC DNA]</scope>
    <source>
        <strain evidence="1 2">Sa3CUA2</strain>
    </source>
</reference>
<proteinExistence type="predicted"/>
<organism evidence="1 2">
    <name type="scientific">Cellulomonas avistercoris</name>
    <dbReference type="NCBI Taxonomy" id="2762242"/>
    <lineage>
        <taxon>Bacteria</taxon>
        <taxon>Bacillati</taxon>
        <taxon>Actinomycetota</taxon>
        <taxon>Actinomycetes</taxon>
        <taxon>Micrococcales</taxon>
        <taxon>Cellulomonadaceae</taxon>
        <taxon>Cellulomonas</taxon>
    </lineage>
</organism>
<sequence length="263" mass="28559">MIVDAHCHAGLGDVMPDPLGDERPDAALHRYAARARRAGIDHTLLMAPPSDDYPAANRRVARIVAADPRRWTGVVFVGTRPDAGRIGTMVTTAVDAWGFRAVKVHWRDGPMTDEVARVADARGLPVVHDPGGDVDQVAHFAARWPDVAWVVPHLSSFADDWRAQTRFADLLVRLPNVHTDTSGVRYVDVLLDAVRRAGAHKVLLGTDGPYLHPAAELAKVRALPLAREDLALVLAGNVRRLVAAVRRTPATTPVPVGRRDLST</sequence>